<keyword evidence="10" id="KW-1185">Reference proteome</keyword>
<keyword evidence="8" id="KW-0418">Kinase</keyword>
<comment type="subcellular location">
    <subcellularLocation>
        <location evidence="1">Membrane</location>
    </subcellularLocation>
</comment>
<dbReference type="EMBL" id="FPLJ01000039">
    <property type="protein sequence ID" value="SGY87789.1"/>
    <property type="molecule type" value="Genomic_DNA"/>
</dbReference>
<dbReference type="PROSITE" id="PS50111">
    <property type="entry name" value="CHEMOTAXIS_TRANSDUC_2"/>
    <property type="match status" value="1"/>
</dbReference>
<dbReference type="GO" id="GO:0007165">
    <property type="term" value="P:signal transduction"/>
    <property type="evidence" value="ECO:0007669"/>
    <property type="project" value="UniProtKB-KW"/>
</dbReference>
<dbReference type="InterPro" id="IPR003660">
    <property type="entry name" value="HAMP_dom"/>
</dbReference>
<keyword evidence="5" id="KW-0472">Membrane</keyword>
<evidence type="ECO:0000313" key="8">
    <source>
        <dbReference type="EMBL" id="SGY86659.1"/>
    </source>
</evidence>
<comment type="similarity">
    <text evidence="3">Belongs to the methyl-accepting chemotaxis (MCP) protein family.</text>
</comment>
<dbReference type="AlphaFoldDB" id="A0A090IIX0"/>
<feature type="domain" description="HAMP" evidence="7">
    <location>
        <begin position="228"/>
        <end position="281"/>
    </location>
</feature>
<dbReference type="Proteomes" id="UP000182660">
    <property type="component" value="Unassembled WGS sequence"/>
</dbReference>
<dbReference type="SMART" id="SM00304">
    <property type="entry name" value="HAMP"/>
    <property type="match status" value="1"/>
</dbReference>
<accession>A0A090IIX0</accession>
<keyword evidence="2 4" id="KW-0807">Transducer</keyword>
<dbReference type="GeneID" id="61294521"/>
<feature type="transmembrane region" description="Helical" evidence="5">
    <location>
        <begin position="204"/>
        <end position="227"/>
    </location>
</feature>
<keyword evidence="8" id="KW-0808">Transferase</keyword>
<dbReference type="STRING" id="80854.MVIS_3196"/>
<keyword evidence="5" id="KW-0812">Transmembrane</keyword>
<evidence type="ECO:0000256" key="4">
    <source>
        <dbReference type="PROSITE-ProRule" id="PRU00284"/>
    </source>
</evidence>
<dbReference type="InterPro" id="IPR004089">
    <property type="entry name" value="MCPsignal_dom"/>
</dbReference>
<dbReference type="EMBL" id="FPLD01000023">
    <property type="protein sequence ID" value="SGY86659.1"/>
    <property type="molecule type" value="Genomic_DNA"/>
</dbReference>
<organism evidence="8 11">
    <name type="scientific">Moritella viscosa</name>
    <dbReference type="NCBI Taxonomy" id="80854"/>
    <lineage>
        <taxon>Bacteria</taxon>
        <taxon>Pseudomonadati</taxon>
        <taxon>Pseudomonadota</taxon>
        <taxon>Gammaproteobacteria</taxon>
        <taxon>Alteromonadales</taxon>
        <taxon>Moritellaceae</taxon>
        <taxon>Moritella</taxon>
    </lineage>
</organism>
<dbReference type="FunFam" id="1.10.287.950:FF:000001">
    <property type="entry name" value="Methyl-accepting chemotaxis sensory transducer"/>
    <property type="match status" value="1"/>
</dbReference>
<dbReference type="GO" id="GO:0016301">
    <property type="term" value="F:kinase activity"/>
    <property type="evidence" value="ECO:0007669"/>
    <property type="project" value="UniProtKB-KW"/>
</dbReference>
<evidence type="ECO:0000256" key="1">
    <source>
        <dbReference type="ARBA" id="ARBA00004370"/>
    </source>
</evidence>
<evidence type="ECO:0000313" key="11">
    <source>
        <dbReference type="Proteomes" id="UP000183794"/>
    </source>
</evidence>
<dbReference type="SUPFAM" id="SSF58104">
    <property type="entry name" value="Methyl-accepting chemotaxis protein (MCP) signaling domain"/>
    <property type="match status" value="1"/>
</dbReference>
<feature type="domain" description="Methyl-accepting transducer" evidence="6">
    <location>
        <begin position="286"/>
        <end position="522"/>
    </location>
</feature>
<dbReference type="GO" id="GO:0016020">
    <property type="term" value="C:membrane"/>
    <property type="evidence" value="ECO:0007669"/>
    <property type="project" value="UniProtKB-SubCell"/>
</dbReference>
<dbReference type="Proteomes" id="UP000183794">
    <property type="component" value="Unassembled WGS sequence"/>
</dbReference>
<gene>
    <name evidence="9" type="ORF">MT2528_1353</name>
    <name evidence="8" type="ORF">NVI5450_0646</name>
</gene>
<dbReference type="RefSeq" id="WP_045111240.1">
    <property type="nucleotide sequence ID" value="NZ_CAWQZC010000083.1"/>
</dbReference>
<dbReference type="CDD" id="cd11386">
    <property type="entry name" value="MCP_signal"/>
    <property type="match status" value="1"/>
</dbReference>
<dbReference type="KEGG" id="mvs:MVIS_3196"/>
<reference evidence="9 10" key="2">
    <citation type="submission" date="2016-11" db="EMBL/GenBank/DDBJ databases">
        <authorList>
            <person name="Klemetsen T."/>
        </authorList>
    </citation>
    <scope>NUCLEOTIDE SEQUENCE [LARGE SCALE GENOMIC DNA]</scope>
    <source>
        <strain evidence="9">MT 2528</strain>
    </source>
</reference>
<keyword evidence="5" id="KW-1133">Transmembrane helix</keyword>
<protein>
    <submittedName>
        <fullName evidence="8">Histidine kinase, HAMP region:Bacterial chemotaxis sensorytransducer</fullName>
    </submittedName>
</protein>
<dbReference type="GO" id="GO:0006935">
    <property type="term" value="P:chemotaxis"/>
    <property type="evidence" value="ECO:0007669"/>
    <property type="project" value="UniProtKB-ARBA"/>
</dbReference>
<dbReference type="PANTHER" id="PTHR32089:SF112">
    <property type="entry name" value="LYSOZYME-LIKE PROTEIN-RELATED"/>
    <property type="match status" value="1"/>
</dbReference>
<dbReference type="PANTHER" id="PTHR32089">
    <property type="entry name" value="METHYL-ACCEPTING CHEMOTAXIS PROTEIN MCPB"/>
    <property type="match status" value="1"/>
</dbReference>
<dbReference type="SMART" id="SM00283">
    <property type="entry name" value="MA"/>
    <property type="match status" value="1"/>
</dbReference>
<reference evidence="8 11" key="1">
    <citation type="submission" date="2016-11" db="EMBL/GenBank/DDBJ databases">
        <authorList>
            <person name="Jaros S."/>
            <person name="Januszkiewicz K."/>
            <person name="Wedrychowicz H."/>
        </authorList>
    </citation>
    <scope>NUCLEOTIDE SEQUENCE [LARGE SCALE GENOMIC DNA]</scope>
    <source>
        <strain evidence="8">NVI 5450</strain>
    </source>
</reference>
<evidence type="ECO:0000256" key="5">
    <source>
        <dbReference type="SAM" id="Phobius"/>
    </source>
</evidence>
<evidence type="ECO:0000256" key="3">
    <source>
        <dbReference type="ARBA" id="ARBA00029447"/>
    </source>
</evidence>
<evidence type="ECO:0000313" key="10">
    <source>
        <dbReference type="Proteomes" id="UP000182660"/>
    </source>
</evidence>
<sequence length="559" mass="61536">MNLFKNLTLSFKISSLVIVLLCSLLFISVNLIVNSRAVVENIVLDSEIRQFYSNINNKWKDILKAYKFSEDMGMKFSARAVEQAELEEATTKVETLINDYVTSLLAANTTLENEWNSVLKLSQEDGVFYTRDQLVAQAEHLNSSLATLTNVWLTKATFVVRKKAEKAANLAFPPVVETIEAINLMHDELVSIRSEKIITAQNKIVIQSTILAISIFFIVIIMSFLMLRKLKRDLQSIVSVTHCLAKGDLSRTLEAGDDLDEISEIKRSVFSMTDNLNNIFKSVTLLANNLNESTDGLLSDNKQRINEAEFQHSQMTKLSSSVDALYSVSTQVSEHADDALTKSDNAIESAKKGKTIVNETITSIENLAGEIENSVSAIQQLDTEADSITSILEVIKSIAEQTNLLALNAAIEAARAGEQGRGFAVVADEVRNLAKRTQDATAEIQLTLETLKKSTLVAVSTINNSHTKSLESVEYVSNAGNVIDEINMSVNQIKDIAKETSAASLLQTNTLDEIQTNVNDVNQVTEENTTRAQVSMTSASSLSGLSKELISSISYFKLK</sequence>
<dbReference type="Pfam" id="PF00015">
    <property type="entry name" value="MCPsignal"/>
    <property type="match status" value="1"/>
</dbReference>
<dbReference type="PATRIC" id="fig|80854.5.peg.3385"/>
<dbReference type="HOGENOM" id="CLU_000445_107_27_6"/>
<dbReference type="Gene3D" id="1.10.287.950">
    <property type="entry name" value="Methyl-accepting chemotaxis protein"/>
    <property type="match status" value="1"/>
</dbReference>
<proteinExistence type="inferred from homology"/>
<dbReference type="OrthoDB" id="6189221at2"/>
<evidence type="ECO:0000259" key="7">
    <source>
        <dbReference type="PROSITE" id="PS50885"/>
    </source>
</evidence>
<name>A0A090IIX0_9GAMM</name>
<dbReference type="PROSITE" id="PS50885">
    <property type="entry name" value="HAMP"/>
    <property type="match status" value="1"/>
</dbReference>
<evidence type="ECO:0000256" key="2">
    <source>
        <dbReference type="ARBA" id="ARBA00023224"/>
    </source>
</evidence>
<evidence type="ECO:0000313" key="9">
    <source>
        <dbReference type="EMBL" id="SGY87789.1"/>
    </source>
</evidence>
<evidence type="ECO:0000259" key="6">
    <source>
        <dbReference type="PROSITE" id="PS50111"/>
    </source>
</evidence>